<dbReference type="EMBL" id="BAEH01000076">
    <property type="protein sequence ID" value="GAB19184.1"/>
    <property type="molecule type" value="Genomic_DNA"/>
</dbReference>
<feature type="transmembrane region" description="Helical" evidence="8">
    <location>
        <begin position="272"/>
        <end position="298"/>
    </location>
</feature>
<dbReference type="PANTHER" id="PTHR30472">
    <property type="entry name" value="FERRIC ENTEROBACTIN TRANSPORT SYSTEM PERMEASE PROTEIN"/>
    <property type="match status" value="1"/>
</dbReference>
<dbReference type="InterPro" id="IPR000522">
    <property type="entry name" value="ABC_transptr_permease_BtuC"/>
</dbReference>
<dbReference type="InterPro" id="IPR037294">
    <property type="entry name" value="ABC_BtuC-like"/>
</dbReference>
<organism evidence="9 10">
    <name type="scientific">Gordonia effusa NBRC 100432</name>
    <dbReference type="NCBI Taxonomy" id="1077974"/>
    <lineage>
        <taxon>Bacteria</taxon>
        <taxon>Bacillati</taxon>
        <taxon>Actinomycetota</taxon>
        <taxon>Actinomycetes</taxon>
        <taxon>Mycobacteriales</taxon>
        <taxon>Gordoniaceae</taxon>
        <taxon>Gordonia</taxon>
    </lineage>
</organism>
<evidence type="ECO:0000256" key="7">
    <source>
        <dbReference type="ARBA" id="ARBA00023136"/>
    </source>
</evidence>
<dbReference type="RefSeq" id="WP_007318519.1">
    <property type="nucleotide sequence ID" value="NZ_BAEH01000076.1"/>
</dbReference>
<dbReference type="OrthoDB" id="4455417at2"/>
<feature type="transmembrane region" description="Helical" evidence="8">
    <location>
        <begin position="228"/>
        <end position="252"/>
    </location>
</feature>
<name>H0R283_9ACTN</name>
<evidence type="ECO:0000256" key="2">
    <source>
        <dbReference type="ARBA" id="ARBA00007935"/>
    </source>
</evidence>
<evidence type="ECO:0000256" key="8">
    <source>
        <dbReference type="SAM" id="Phobius"/>
    </source>
</evidence>
<dbReference type="AlphaFoldDB" id="H0R283"/>
<dbReference type="Gene3D" id="1.10.3470.10">
    <property type="entry name" value="ABC transporter involved in vitamin B12 uptake, BtuC"/>
    <property type="match status" value="1"/>
</dbReference>
<evidence type="ECO:0000256" key="3">
    <source>
        <dbReference type="ARBA" id="ARBA00022448"/>
    </source>
</evidence>
<feature type="transmembrane region" description="Helical" evidence="8">
    <location>
        <begin position="150"/>
        <end position="168"/>
    </location>
</feature>
<dbReference type="GO" id="GO:0033214">
    <property type="term" value="P:siderophore-iron import into cell"/>
    <property type="evidence" value="ECO:0007669"/>
    <property type="project" value="TreeGrafter"/>
</dbReference>
<comment type="subcellular location">
    <subcellularLocation>
        <location evidence="1">Cell membrane</location>
        <topology evidence="1">Multi-pass membrane protein</topology>
    </subcellularLocation>
</comment>
<dbReference type="PANTHER" id="PTHR30472:SF24">
    <property type="entry name" value="FERRIC ENTEROBACTIN TRANSPORT SYSTEM PERMEASE PROTEIN FEPG"/>
    <property type="match status" value="1"/>
</dbReference>
<accession>H0R283</accession>
<evidence type="ECO:0000256" key="4">
    <source>
        <dbReference type="ARBA" id="ARBA00022475"/>
    </source>
</evidence>
<keyword evidence="4" id="KW-1003">Cell membrane</keyword>
<keyword evidence="6 8" id="KW-1133">Transmembrane helix</keyword>
<keyword evidence="3" id="KW-0813">Transport</keyword>
<comment type="caution">
    <text evidence="9">The sequence shown here is derived from an EMBL/GenBank/DDBJ whole genome shotgun (WGS) entry which is preliminary data.</text>
</comment>
<dbReference type="eggNOG" id="COG4779">
    <property type="taxonomic scope" value="Bacteria"/>
</dbReference>
<proteinExistence type="inferred from homology"/>
<dbReference type="CDD" id="cd06550">
    <property type="entry name" value="TM_ABC_iron-siderophores_like"/>
    <property type="match status" value="1"/>
</dbReference>
<dbReference type="STRING" id="1077974.GOEFS_076_00130"/>
<evidence type="ECO:0000313" key="10">
    <source>
        <dbReference type="Proteomes" id="UP000035034"/>
    </source>
</evidence>
<keyword evidence="7 8" id="KW-0472">Membrane</keyword>
<sequence>MTQTRTPQLPPSIHATRQIRRIGGTSWVVRPRAVVTGLALLLACVVLFIVGIKINEYPLSFLDVGRILLGGGRRAENFVVFDAALPRELVALLVGFGLALSGALTQTLTRNPLATPDILGITAGAGAAAVLAIAFSTSWGAWLADVGTPIAALIGGLATAAAMYVLAWPGRSQNGGLDPFRIVLVGVGITWLLQALTSYLLTRASVTDVAEAQHWLVGSVSQAVWADVWPALIAVVIGIGVVSSLSSTIGVYSLGTDVARGLGVATNRTTAIILLTAVVVAALSVSAAGPIAFVALLAPQVTMRLAGTATPGPIISGLTGSVLVLAADLLCRTVLPSGLPVGIVTAALGGPFLVYLMIRMSRRTIT</sequence>
<feature type="transmembrane region" description="Helical" evidence="8">
    <location>
        <begin position="89"/>
        <end position="106"/>
    </location>
</feature>
<protein>
    <submittedName>
        <fullName evidence="9">Putative iron-siderophore ABC transporter permease protein</fullName>
    </submittedName>
</protein>
<dbReference type="SUPFAM" id="SSF81345">
    <property type="entry name" value="ABC transporter involved in vitamin B12 uptake, BtuC"/>
    <property type="match status" value="1"/>
</dbReference>
<comment type="similarity">
    <text evidence="2">Belongs to the binding-protein-dependent transport system permease family. FecCD subfamily.</text>
</comment>
<gene>
    <name evidence="9" type="ORF">GOEFS_076_00130</name>
</gene>
<feature type="transmembrane region" description="Helical" evidence="8">
    <location>
        <begin position="339"/>
        <end position="358"/>
    </location>
</feature>
<evidence type="ECO:0000256" key="1">
    <source>
        <dbReference type="ARBA" id="ARBA00004651"/>
    </source>
</evidence>
<dbReference type="GO" id="GO:0005886">
    <property type="term" value="C:plasma membrane"/>
    <property type="evidence" value="ECO:0007669"/>
    <property type="project" value="UniProtKB-SubCell"/>
</dbReference>
<dbReference type="Pfam" id="PF01032">
    <property type="entry name" value="FecCD"/>
    <property type="match status" value="1"/>
</dbReference>
<evidence type="ECO:0000313" key="9">
    <source>
        <dbReference type="EMBL" id="GAB19184.1"/>
    </source>
</evidence>
<feature type="transmembrane region" description="Helical" evidence="8">
    <location>
        <begin position="180"/>
        <end position="201"/>
    </location>
</feature>
<evidence type="ECO:0000256" key="6">
    <source>
        <dbReference type="ARBA" id="ARBA00022989"/>
    </source>
</evidence>
<feature type="transmembrane region" description="Helical" evidence="8">
    <location>
        <begin position="33"/>
        <end position="52"/>
    </location>
</feature>
<feature type="transmembrane region" description="Helical" evidence="8">
    <location>
        <begin position="118"/>
        <end position="144"/>
    </location>
</feature>
<dbReference type="GO" id="GO:0022857">
    <property type="term" value="F:transmembrane transporter activity"/>
    <property type="evidence" value="ECO:0007669"/>
    <property type="project" value="InterPro"/>
</dbReference>
<keyword evidence="10" id="KW-1185">Reference proteome</keyword>
<evidence type="ECO:0000256" key="5">
    <source>
        <dbReference type="ARBA" id="ARBA00022692"/>
    </source>
</evidence>
<keyword evidence="5 8" id="KW-0812">Transmembrane</keyword>
<dbReference type="Proteomes" id="UP000035034">
    <property type="component" value="Unassembled WGS sequence"/>
</dbReference>
<reference evidence="9 10" key="1">
    <citation type="submission" date="2011-12" db="EMBL/GenBank/DDBJ databases">
        <title>Whole genome shotgun sequence of Gordonia effusa NBRC 100432.</title>
        <authorList>
            <person name="Yoshida I."/>
            <person name="Takarada H."/>
            <person name="Hosoyama A."/>
            <person name="Tsuchikane K."/>
            <person name="Katsumata H."/>
            <person name="Yamazaki S."/>
            <person name="Fujita N."/>
        </authorList>
    </citation>
    <scope>NUCLEOTIDE SEQUENCE [LARGE SCALE GENOMIC DNA]</scope>
    <source>
        <strain evidence="9 10">NBRC 100432</strain>
    </source>
</reference>